<accession>A0A6C0LKS1</accession>
<sequence>MDDRQRLQLQNMIKSNNTTDFTESIRELKHSQHIRNDVDNLILLKAKYRDSPEELHNAAAQECYFLFTFYTDIYNKLRKDEISISILFKLIDALKSIEDGQYDQHEASFRVGTILKELYIDSALKKAEKLNKDDDKKEVETKEPVNINWKQFKATKIV</sequence>
<protein>
    <submittedName>
        <fullName evidence="1">Uncharacterized protein</fullName>
    </submittedName>
</protein>
<proteinExistence type="predicted"/>
<dbReference type="AlphaFoldDB" id="A0A6C0LKS1"/>
<name>A0A6C0LKS1_9ZZZZ</name>
<dbReference type="EMBL" id="MN740521">
    <property type="protein sequence ID" value="QHU30950.1"/>
    <property type="molecule type" value="Genomic_DNA"/>
</dbReference>
<reference evidence="1" key="1">
    <citation type="journal article" date="2020" name="Nature">
        <title>Giant virus diversity and host interactions through global metagenomics.</title>
        <authorList>
            <person name="Schulz F."/>
            <person name="Roux S."/>
            <person name="Paez-Espino D."/>
            <person name="Jungbluth S."/>
            <person name="Walsh D.A."/>
            <person name="Denef V.J."/>
            <person name="McMahon K.D."/>
            <person name="Konstantinidis K.T."/>
            <person name="Eloe-Fadrosh E.A."/>
            <person name="Kyrpides N.C."/>
            <person name="Woyke T."/>
        </authorList>
    </citation>
    <scope>NUCLEOTIDE SEQUENCE</scope>
    <source>
        <strain evidence="1">GVMAG-M-3300027892-73</strain>
    </source>
</reference>
<evidence type="ECO:0000313" key="1">
    <source>
        <dbReference type="EMBL" id="QHU30950.1"/>
    </source>
</evidence>
<organism evidence="1">
    <name type="scientific">viral metagenome</name>
    <dbReference type="NCBI Taxonomy" id="1070528"/>
    <lineage>
        <taxon>unclassified sequences</taxon>
        <taxon>metagenomes</taxon>
        <taxon>organismal metagenomes</taxon>
    </lineage>
</organism>